<dbReference type="InterPro" id="IPR029044">
    <property type="entry name" value="Nucleotide-diphossugar_trans"/>
</dbReference>
<dbReference type="GO" id="GO:0016757">
    <property type="term" value="F:glycosyltransferase activity"/>
    <property type="evidence" value="ECO:0007669"/>
    <property type="project" value="UniProtKB-KW"/>
</dbReference>
<evidence type="ECO:0000313" key="5">
    <source>
        <dbReference type="EMBL" id="OGM26744.1"/>
    </source>
</evidence>
<dbReference type="SUPFAM" id="SSF53448">
    <property type="entry name" value="Nucleotide-diphospho-sugar transferases"/>
    <property type="match status" value="1"/>
</dbReference>
<dbReference type="EMBL" id="MGGI01000011">
    <property type="protein sequence ID" value="OGM26744.1"/>
    <property type="molecule type" value="Genomic_DNA"/>
</dbReference>
<keyword evidence="2" id="KW-0328">Glycosyltransferase</keyword>
<gene>
    <name evidence="5" type="ORF">A2627_04175</name>
</gene>
<dbReference type="AlphaFoldDB" id="A0A1F7YHB4"/>
<dbReference type="Proteomes" id="UP000178851">
    <property type="component" value="Unassembled WGS sequence"/>
</dbReference>
<dbReference type="Gene3D" id="3.90.550.10">
    <property type="entry name" value="Spore Coat Polysaccharide Biosynthesis Protein SpsA, Chain A"/>
    <property type="match status" value="1"/>
</dbReference>
<evidence type="ECO:0000313" key="6">
    <source>
        <dbReference type="Proteomes" id="UP000178851"/>
    </source>
</evidence>
<evidence type="ECO:0000256" key="2">
    <source>
        <dbReference type="ARBA" id="ARBA00022676"/>
    </source>
</evidence>
<evidence type="ECO:0000256" key="3">
    <source>
        <dbReference type="ARBA" id="ARBA00022679"/>
    </source>
</evidence>
<protein>
    <recommendedName>
        <fullName evidence="4">Glycosyltransferase 2-like domain-containing protein</fullName>
    </recommendedName>
</protein>
<accession>A0A1F7YHB4</accession>
<sequence>MEISVIIVTKNQKHVLEKSLPILLKQKLLNDYEIIIVDSGSTDGTKEYVNSLPVRVVSLDSKSFNYANAFNTGANASRGKYLVRLSGDAIPVNEKFLFEIIAPFVDIKVGGVYGKYEITERKGYGYPIFWPAKRFPKRLTRYSLRPSLLNLILSEKHREMVFNFAGGCCSIRREIWEKRPFNGNLIEAEDAEYSWFLHVLGYDVIYNPKARVIHEHRLNSKPIPNFFNSQAIRILTKEIALYYLKKLVSADPFEDFNKAD</sequence>
<organism evidence="5 6">
    <name type="scientific">Candidatus Woesebacteria bacterium RIFCSPHIGHO2_01_FULL_39_28</name>
    <dbReference type="NCBI Taxonomy" id="1802496"/>
    <lineage>
        <taxon>Bacteria</taxon>
        <taxon>Candidatus Woeseibacteriota</taxon>
    </lineage>
</organism>
<comment type="caution">
    <text evidence="5">The sequence shown here is derived from an EMBL/GenBank/DDBJ whole genome shotgun (WGS) entry which is preliminary data.</text>
</comment>
<evidence type="ECO:0000259" key="4">
    <source>
        <dbReference type="Pfam" id="PF00535"/>
    </source>
</evidence>
<reference evidence="5 6" key="1">
    <citation type="journal article" date="2016" name="Nat. Commun.">
        <title>Thousands of microbial genomes shed light on interconnected biogeochemical processes in an aquifer system.</title>
        <authorList>
            <person name="Anantharaman K."/>
            <person name="Brown C.T."/>
            <person name="Hug L.A."/>
            <person name="Sharon I."/>
            <person name="Castelle C.J."/>
            <person name="Probst A.J."/>
            <person name="Thomas B.C."/>
            <person name="Singh A."/>
            <person name="Wilkins M.J."/>
            <person name="Karaoz U."/>
            <person name="Brodie E.L."/>
            <person name="Williams K.H."/>
            <person name="Hubbard S.S."/>
            <person name="Banfield J.F."/>
        </authorList>
    </citation>
    <scope>NUCLEOTIDE SEQUENCE [LARGE SCALE GENOMIC DNA]</scope>
</reference>
<feature type="domain" description="Glycosyltransferase 2-like" evidence="4">
    <location>
        <begin position="4"/>
        <end position="174"/>
    </location>
</feature>
<dbReference type="InterPro" id="IPR001173">
    <property type="entry name" value="Glyco_trans_2-like"/>
</dbReference>
<dbReference type="Pfam" id="PF00535">
    <property type="entry name" value="Glycos_transf_2"/>
    <property type="match status" value="1"/>
</dbReference>
<dbReference type="PANTHER" id="PTHR43630:SF1">
    <property type="entry name" value="POLY-BETA-1,6-N-ACETYL-D-GLUCOSAMINE SYNTHASE"/>
    <property type="match status" value="1"/>
</dbReference>
<dbReference type="PANTHER" id="PTHR43630">
    <property type="entry name" value="POLY-BETA-1,6-N-ACETYL-D-GLUCOSAMINE SYNTHASE"/>
    <property type="match status" value="1"/>
</dbReference>
<evidence type="ECO:0000256" key="1">
    <source>
        <dbReference type="ARBA" id="ARBA00006739"/>
    </source>
</evidence>
<keyword evidence="3" id="KW-0808">Transferase</keyword>
<name>A0A1F7YHB4_9BACT</name>
<comment type="similarity">
    <text evidence="1">Belongs to the glycosyltransferase 2 family.</text>
</comment>
<proteinExistence type="inferred from homology"/>